<dbReference type="InterPro" id="IPR001584">
    <property type="entry name" value="Integrase_cat-core"/>
</dbReference>
<dbReference type="Gene3D" id="3.30.70.270">
    <property type="match status" value="1"/>
</dbReference>
<dbReference type="InterPro" id="IPR043128">
    <property type="entry name" value="Rev_trsase/Diguanyl_cyclase"/>
</dbReference>
<feature type="domain" description="Integrase catalytic" evidence="9">
    <location>
        <begin position="517"/>
        <end position="685"/>
    </location>
</feature>
<evidence type="ECO:0000259" key="8">
    <source>
        <dbReference type="PROSITE" id="PS50878"/>
    </source>
</evidence>
<dbReference type="CDD" id="cd09274">
    <property type="entry name" value="RNase_HI_RT_Ty3"/>
    <property type="match status" value="1"/>
</dbReference>
<dbReference type="InterPro" id="IPR012337">
    <property type="entry name" value="RNaseH-like_sf"/>
</dbReference>
<dbReference type="GO" id="GO:0003964">
    <property type="term" value="F:RNA-directed DNA polymerase activity"/>
    <property type="evidence" value="ECO:0007669"/>
    <property type="project" value="UniProtKB-KW"/>
</dbReference>
<dbReference type="InterPro" id="IPR036397">
    <property type="entry name" value="RNaseH_sf"/>
</dbReference>
<accession>A0A507DL40</accession>
<comment type="caution">
    <text evidence="10">The sequence shown here is derived from an EMBL/GenBank/DDBJ whole genome shotgun (WGS) entry which is preliminary data.</text>
</comment>
<dbReference type="Gene3D" id="3.30.420.10">
    <property type="entry name" value="Ribonuclease H-like superfamily/Ribonuclease H"/>
    <property type="match status" value="1"/>
</dbReference>
<evidence type="ECO:0000256" key="4">
    <source>
        <dbReference type="ARBA" id="ARBA00022722"/>
    </source>
</evidence>
<protein>
    <recommendedName>
        <fullName evidence="12">Integrase catalytic domain-containing protein</fullName>
    </recommendedName>
</protein>
<keyword evidence="3" id="KW-0548">Nucleotidyltransferase</keyword>
<dbReference type="Gene3D" id="3.10.10.10">
    <property type="entry name" value="HIV Type 1 Reverse Transcriptase, subunit A, domain 1"/>
    <property type="match status" value="1"/>
</dbReference>
<feature type="domain" description="Reverse transcriptase" evidence="8">
    <location>
        <begin position="126"/>
        <end position="305"/>
    </location>
</feature>
<dbReference type="PANTHER" id="PTHR37984:SF5">
    <property type="entry name" value="PROTEIN NYNRIN-LIKE"/>
    <property type="match status" value="1"/>
</dbReference>
<dbReference type="GO" id="GO:0008233">
    <property type="term" value="F:peptidase activity"/>
    <property type="evidence" value="ECO:0007669"/>
    <property type="project" value="UniProtKB-KW"/>
</dbReference>
<dbReference type="SUPFAM" id="SSF56672">
    <property type="entry name" value="DNA/RNA polymerases"/>
    <property type="match status" value="1"/>
</dbReference>
<dbReference type="CDD" id="cd01647">
    <property type="entry name" value="RT_LTR"/>
    <property type="match status" value="1"/>
</dbReference>
<keyword evidence="11" id="KW-1185">Reference proteome</keyword>
<dbReference type="Pfam" id="PF17917">
    <property type="entry name" value="RT_RNaseH"/>
    <property type="match status" value="1"/>
</dbReference>
<evidence type="ECO:0000256" key="1">
    <source>
        <dbReference type="ARBA" id="ARBA00022670"/>
    </source>
</evidence>
<evidence type="ECO:0000256" key="5">
    <source>
        <dbReference type="ARBA" id="ARBA00022759"/>
    </source>
</evidence>
<dbReference type="PANTHER" id="PTHR37984">
    <property type="entry name" value="PROTEIN CBG26694"/>
    <property type="match status" value="1"/>
</dbReference>
<gene>
    <name evidence="10" type="ORF">PhCBS80983_g06489</name>
</gene>
<dbReference type="GO" id="GO:0003676">
    <property type="term" value="F:nucleic acid binding"/>
    <property type="evidence" value="ECO:0007669"/>
    <property type="project" value="InterPro"/>
</dbReference>
<evidence type="ECO:0000256" key="2">
    <source>
        <dbReference type="ARBA" id="ARBA00022679"/>
    </source>
</evidence>
<organism evidence="10 11">
    <name type="scientific">Powellomyces hirtus</name>
    <dbReference type="NCBI Taxonomy" id="109895"/>
    <lineage>
        <taxon>Eukaryota</taxon>
        <taxon>Fungi</taxon>
        <taxon>Fungi incertae sedis</taxon>
        <taxon>Chytridiomycota</taxon>
        <taxon>Chytridiomycota incertae sedis</taxon>
        <taxon>Chytridiomycetes</taxon>
        <taxon>Spizellomycetales</taxon>
        <taxon>Powellomycetaceae</taxon>
        <taxon>Powellomyces</taxon>
    </lineage>
</organism>
<evidence type="ECO:0000313" key="10">
    <source>
        <dbReference type="EMBL" id="TPX52372.1"/>
    </source>
</evidence>
<proteinExistence type="predicted"/>
<dbReference type="InterPro" id="IPR050951">
    <property type="entry name" value="Retrovirus_Pol_polyprotein"/>
</dbReference>
<keyword evidence="7" id="KW-0695">RNA-directed DNA polymerase</keyword>
<dbReference type="STRING" id="109895.A0A507DL40"/>
<dbReference type="PROSITE" id="PS50878">
    <property type="entry name" value="RT_POL"/>
    <property type="match status" value="1"/>
</dbReference>
<keyword evidence="2" id="KW-0808">Transferase</keyword>
<keyword evidence="1" id="KW-0645">Protease</keyword>
<dbReference type="SUPFAM" id="SSF53098">
    <property type="entry name" value="Ribonuclease H-like"/>
    <property type="match status" value="1"/>
</dbReference>
<keyword evidence="6" id="KW-0378">Hydrolase</keyword>
<dbReference type="GO" id="GO:0015074">
    <property type="term" value="P:DNA integration"/>
    <property type="evidence" value="ECO:0007669"/>
    <property type="project" value="InterPro"/>
</dbReference>
<name>A0A507DL40_9FUNG</name>
<evidence type="ECO:0000256" key="3">
    <source>
        <dbReference type="ARBA" id="ARBA00022695"/>
    </source>
</evidence>
<dbReference type="Proteomes" id="UP000318582">
    <property type="component" value="Unassembled WGS sequence"/>
</dbReference>
<evidence type="ECO:0000256" key="7">
    <source>
        <dbReference type="ARBA" id="ARBA00022918"/>
    </source>
</evidence>
<evidence type="ECO:0000313" key="11">
    <source>
        <dbReference type="Proteomes" id="UP000318582"/>
    </source>
</evidence>
<reference evidence="10 11" key="1">
    <citation type="journal article" date="2019" name="Sci. Rep.">
        <title>Comparative genomics of chytrid fungi reveal insights into the obligate biotrophic and pathogenic lifestyle of Synchytrium endobioticum.</title>
        <authorList>
            <person name="van de Vossenberg B.T.L.H."/>
            <person name="Warris S."/>
            <person name="Nguyen H.D.T."/>
            <person name="van Gent-Pelzer M.P.E."/>
            <person name="Joly D.L."/>
            <person name="van de Geest H.C."/>
            <person name="Bonants P.J.M."/>
            <person name="Smith D.S."/>
            <person name="Levesque C.A."/>
            <person name="van der Lee T.A.J."/>
        </authorList>
    </citation>
    <scope>NUCLEOTIDE SEQUENCE [LARGE SCALE GENOMIC DNA]</scope>
    <source>
        <strain evidence="10 11">CBS 809.83</strain>
    </source>
</reference>
<dbReference type="EMBL" id="QEAQ01000374">
    <property type="protein sequence ID" value="TPX52372.1"/>
    <property type="molecule type" value="Genomic_DNA"/>
</dbReference>
<feature type="non-terminal residue" evidence="10">
    <location>
        <position position="781"/>
    </location>
</feature>
<evidence type="ECO:0000256" key="6">
    <source>
        <dbReference type="ARBA" id="ARBA00022801"/>
    </source>
</evidence>
<keyword evidence="4" id="KW-0540">Nuclease</keyword>
<sequence length="781" mass="88884">MKKGEITGVFEVHIVIAIPVVEAQFVRTVNAKKRAMLEEQRHTNAGAKATDQKDPLEALAANHPLRPTLEKYVTTLFTEQSGMPPDQGEDNFTLRLKPGSKPVMQPLQHLSPDELGELGQQIQRLMDKGWISHSCSPWGAPVLFAPKKDGGLRCCIDYRALNKMTHKDATPLPNLSELRDRLVNMQVFTAIDIRDAYHCIMIRPEDREKTAFRTHFGHFEYNVLPFGLTNAPATFQRPTNKLLGDKYNAYVISYLNNILIFSTDLSLHIQHVDEVLKTLAEHCLHVKPSKCQLAVDEVKFCGHQTALPLWNLQSGNCPWQWGAEEDKAFNCLKELCSSAPTLAYFDPALDTYLFTDASGYAYGGWLAQPAAGDFPYPHPLPTTKSGLANLPQLCPVTYYSRKMQPAETRYPVHEQELLGLVKSIRANRHYLIGRPFRAFVNHKSLIYLQEQPHLSRRQAGWVEFFQQFDFSVEYLPGTWNSMADFLSRDPTYAPKCATCQAKIDVVTAIVQPEITVTTHMPTDADWTRALASNDFGQNILLTLDGPQENLYGHAHRFRAVDSPPDRFLMYHDPQETAQLFLEQAFRHTGLPHTIVSDRDPKWLSEFWRYLMRALDVKQELSSARHQQTDGKAENAIKTIEGIMGPFLDYAGSNWKSLLPTLEYNYDQTPQTSTGLSPFEIDLGRVPRVPNQWVAPNPGEMIRQSARTAVERRIKEFADVSRIVQQRLRDAQDQQAKYYDRKKHTEAYREGDKVLLHREGIAITSVTTRNKKLAEQWIGPFT</sequence>
<dbReference type="FunFam" id="3.10.10.10:FF:000007">
    <property type="entry name" value="Retrovirus-related Pol polyprotein from transposon 17.6-like Protein"/>
    <property type="match status" value="1"/>
</dbReference>
<dbReference type="AlphaFoldDB" id="A0A507DL40"/>
<dbReference type="GO" id="GO:0006508">
    <property type="term" value="P:proteolysis"/>
    <property type="evidence" value="ECO:0007669"/>
    <property type="project" value="UniProtKB-KW"/>
</dbReference>
<dbReference type="InterPro" id="IPR041373">
    <property type="entry name" value="RT_RNaseH"/>
</dbReference>
<dbReference type="GO" id="GO:0005634">
    <property type="term" value="C:nucleus"/>
    <property type="evidence" value="ECO:0007669"/>
    <property type="project" value="UniProtKB-ARBA"/>
</dbReference>
<keyword evidence="5" id="KW-0255">Endonuclease</keyword>
<evidence type="ECO:0000259" key="9">
    <source>
        <dbReference type="PROSITE" id="PS50994"/>
    </source>
</evidence>
<dbReference type="GO" id="GO:0004519">
    <property type="term" value="F:endonuclease activity"/>
    <property type="evidence" value="ECO:0007669"/>
    <property type="project" value="UniProtKB-KW"/>
</dbReference>
<dbReference type="InterPro" id="IPR000477">
    <property type="entry name" value="RT_dom"/>
</dbReference>
<dbReference type="PROSITE" id="PS50994">
    <property type="entry name" value="INTEGRASE"/>
    <property type="match status" value="1"/>
</dbReference>
<evidence type="ECO:0008006" key="12">
    <source>
        <dbReference type="Google" id="ProtNLM"/>
    </source>
</evidence>
<dbReference type="Pfam" id="PF00078">
    <property type="entry name" value="RVT_1"/>
    <property type="match status" value="1"/>
</dbReference>
<dbReference type="InterPro" id="IPR043502">
    <property type="entry name" value="DNA/RNA_pol_sf"/>
</dbReference>